<feature type="non-terminal residue" evidence="9">
    <location>
        <position position="1"/>
    </location>
</feature>
<organism evidence="9">
    <name type="scientific">Darwinula stevensoni</name>
    <dbReference type="NCBI Taxonomy" id="69355"/>
    <lineage>
        <taxon>Eukaryota</taxon>
        <taxon>Metazoa</taxon>
        <taxon>Ecdysozoa</taxon>
        <taxon>Arthropoda</taxon>
        <taxon>Crustacea</taxon>
        <taxon>Oligostraca</taxon>
        <taxon>Ostracoda</taxon>
        <taxon>Podocopa</taxon>
        <taxon>Podocopida</taxon>
        <taxon>Darwinulocopina</taxon>
        <taxon>Darwinuloidea</taxon>
        <taxon>Darwinulidae</taxon>
        <taxon>Darwinula</taxon>
    </lineage>
</organism>
<gene>
    <name evidence="9" type="ORF">DSTB1V02_LOCUS14451</name>
</gene>
<evidence type="ECO:0000256" key="7">
    <source>
        <dbReference type="SAM" id="Phobius"/>
    </source>
</evidence>
<dbReference type="Proteomes" id="UP000677054">
    <property type="component" value="Unassembled WGS sequence"/>
</dbReference>
<evidence type="ECO:0000259" key="8">
    <source>
        <dbReference type="PROSITE" id="PS50156"/>
    </source>
</evidence>
<reference evidence="9" key="1">
    <citation type="submission" date="2020-11" db="EMBL/GenBank/DDBJ databases">
        <authorList>
            <person name="Tran Van P."/>
        </authorList>
    </citation>
    <scope>NUCLEOTIDE SEQUENCE</scope>
</reference>
<dbReference type="OrthoDB" id="6510177at2759"/>
<keyword evidence="4 7" id="KW-1133">Transmembrane helix</keyword>
<feature type="transmembrane region" description="Helical" evidence="7">
    <location>
        <begin position="6"/>
        <end position="28"/>
    </location>
</feature>
<dbReference type="EMBL" id="CAJPEV010011935">
    <property type="protein sequence ID" value="CAG0906351.1"/>
    <property type="molecule type" value="Genomic_DNA"/>
</dbReference>
<name>A0A7R9AID7_9CRUS</name>
<comment type="subcellular location">
    <subcellularLocation>
        <location evidence="1">Membrane</location>
        <topology evidence="1">Multi-pass membrane protein</topology>
    </subcellularLocation>
</comment>
<keyword evidence="6" id="KW-0325">Glycoprotein</keyword>
<dbReference type="InterPro" id="IPR000731">
    <property type="entry name" value="SSD"/>
</dbReference>
<evidence type="ECO:0000256" key="6">
    <source>
        <dbReference type="ARBA" id="ARBA00023180"/>
    </source>
</evidence>
<proteinExistence type="inferred from homology"/>
<keyword evidence="3 7" id="KW-0812">Transmembrane</keyword>
<evidence type="ECO:0000256" key="1">
    <source>
        <dbReference type="ARBA" id="ARBA00004141"/>
    </source>
</evidence>
<dbReference type="PANTHER" id="PTHR10796:SF92">
    <property type="entry name" value="PATCHED-RELATED, ISOFORM A"/>
    <property type="match status" value="1"/>
</dbReference>
<dbReference type="InterPro" id="IPR051697">
    <property type="entry name" value="Patched_domain-protein"/>
</dbReference>
<evidence type="ECO:0000256" key="2">
    <source>
        <dbReference type="ARBA" id="ARBA00005585"/>
    </source>
</evidence>
<feature type="non-terminal residue" evidence="9">
    <location>
        <position position="99"/>
    </location>
</feature>
<keyword evidence="10" id="KW-1185">Reference proteome</keyword>
<evidence type="ECO:0000313" key="9">
    <source>
        <dbReference type="EMBL" id="CAD7254705.1"/>
    </source>
</evidence>
<dbReference type="PANTHER" id="PTHR10796">
    <property type="entry name" value="PATCHED-RELATED"/>
    <property type="match status" value="1"/>
</dbReference>
<dbReference type="Gene3D" id="1.20.1640.10">
    <property type="entry name" value="Multidrug efflux transporter AcrB transmembrane domain"/>
    <property type="match status" value="1"/>
</dbReference>
<dbReference type="EMBL" id="LR911453">
    <property type="protein sequence ID" value="CAD7254705.1"/>
    <property type="molecule type" value="Genomic_DNA"/>
</dbReference>
<feature type="domain" description="SSD" evidence="8">
    <location>
        <begin position="1"/>
        <end position="99"/>
    </location>
</feature>
<evidence type="ECO:0000256" key="3">
    <source>
        <dbReference type="ARBA" id="ARBA00022692"/>
    </source>
</evidence>
<dbReference type="SUPFAM" id="SSF82866">
    <property type="entry name" value="Multidrug efflux transporter AcrB transmembrane domain"/>
    <property type="match status" value="1"/>
</dbReference>
<sequence>VYLGLAVVLCIGLTIVSAAGLCLFIGFIPTEIHNLMPFLILGIGIDDSLVIIQCLENVVSKERTLNPEERVGEALRQAGVSITITSITDVFAFAIGATT</sequence>
<evidence type="ECO:0000256" key="4">
    <source>
        <dbReference type="ARBA" id="ARBA00022989"/>
    </source>
</evidence>
<dbReference type="AlphaFoldDB" id="A0A7R9AID7"/>
<evidence type="ECO:0000256" key="5">
    <source>
        <dbReference type="ARBA" id="ARBA00023136"/>
    </source>
</evidence>
<dbReference type="Pfam" id="PF02460">
    <property type="entry name" value="Patched"/>
    <property type="match status" value="1"/>
</dbReference>
<dbReference type="GO" id="GO:0016020">
    <property type="term" value="C:membrane"/>
    <property type="evidence" value="ECO:0007669"/>
    <property type="project" value="UniProtKB-SubCell"/>
</dbReference>
<evidence type="ECO:0000313" key="10">
    <source>
        <dbReference type="Proteomes" id="UP000677054"/>
    </source>
</evidence>
<keyword evidence="5 7" id="KW-0472">Membrane</keyword>
<dbReference type="PROSITE" id="PS50156">
    <property type="entry name" value="SSD"/>
    <property type="match status" value="1"/>
</dbReference>
<accession>A0A7R9AID7</accession>
<comment type="similarity">
    <text evidence="2">Belongs to the patched family.</text>
</comment>
<protein>
    <recommendedName>
        <fullName evidence="8">SSD domain-containing protein</fullName>
    </recommendedName>
</protein>
<dbReference type="InterPro" id="IPR003392">
    <property type="entry name" value="PTHD_SSD"/>
</dbReference>